<dbReference type="SUPFAM" id="SSF58104">
    <property type="entry name" value="Methyl-accepting chemotaxis protein (MCP) signaling domain"/>
    <property type="match status" value="1"/>
</dbReference>
<dbReference type="Pfam" id="PF08448">
    <property type="entry name" value="PAS_4"/>
    <property type="match status" value="1"/>
</dbReference>
<dbReference type="PANTHER" id="PTHR32089">
    <property type="entry name" value="METHYL-ACCEPTING CHEMOTAXIS PROTEIN MCPB"/>
    <property type="match status" value="1"/>
</dbReference>
<evidence type="ECO:0000259" key="4">
    <source>
        <dbReference type="PROSITE" id="PS50111"/>
    </source>
</evidence>
<dbReference type="SMART" id="SM00304">
    <property type="entry name" value="HAMP"/>
    <property type="match status" value="2"/>
</dbReference>
<dbReference type="PROSITE" id="PS50112">
    <property type="entry name" value="PAS"/>
    <property type="match status" value="1"/>
</dbReference>
<protein>
    <submittedName>
        <fullName evidence="7">Methyl-accepting chemotaxis protein</fullName>
    </submittedName>
</protein>
<keyword evidence="1 3" id="KW-0807">Transducer</keyword>
<evidence type="ECO:0000313" key="8">
    <source>
        <dbReference type="Proteomes" id="UP000293296"/>
    </source>
</evidence>
<dbReference type="GO" id="GO:0016020">
    <property type="term" value="C:membrane"/>
    <property type="evidence" value="ECO:0007669"/>
    <property type="project" value="InterPro"/>
</dbReference>
<keyword evidence="8" id="KW-1185">Reference proteome</keyword>
<dbReference type="Gene3D" id="3.30.450.20">
    <property type="entry name" value="PAS domain"/>
    <property type="match status" value="1"/>
</dbReference>
<dbReference type="PANTHER" id="PTHR32089:SF112">
    <property type="entry name" value="LYSOZYME-LIKE PROTEIN-RELATED"/>
    <property type="match status" value="1"/>
</dbReference>
<dbReference type="KEGG" id="dcb:C3Y92_01355"/>
<feature type="domain" description="HAMP" evidence="6">
    <location>
        <begin position="334"/>
        <end position="386"/>
    </location>
</feature>
<evidence type="ECO:0000259" key="6">
    <source>
        <dbReference type="PROSITE" id="PS50885"/>
    </source>
</evidence>
<feature type="domain" description="PAS" evidence="5">
    <location>
        <begin position="391"/>
        <end position="420"/>
    </location>
</feature>
<dbReference type="InterPro" id="IPR004089">
    <property type="entry name" value="MCPsignal_dom"/>
</dbReference>
<dbReference type="PROSITE" id="PS50885">
    <property type="entry name" value="HAMP"/>
    <property type="match status" value="1"/>
</dbReference>
<feature type="domain" description="Methyl-accepting transducer" evidence="4">
    <location>
        <begin position="525"/>
        <end position="761"/>
    </location>
</feature>
<dbReference type="InterPro" id="IPR003660">
    <property type="entry name" value="HAMP_dom"/>
</dbReference>
<evidence type="ECO:0000259" key="5">
    <source>
        <dbReference type="PROSITE" id="PS50112"/>
    </source>
</evidence>
<dbReference type="Proteomes" id="UP000293296">
    <property type="component" value="Chromosome"/>
</dbReference>
<evidence type="ECO:0000256" key="3">
    <source>
        <dbReference type="PROSITE-ProRule" id="PRU00284"/>
    </source>
</evidence>
<dbReference type="InterPro" id="IPR013656">
    <property type="entry name" value="PAS_4"/>
</dbReference>
<evidence type="ECO:0000256" key="2">
    <source>
        <dbReference type="ARBA" id="ARBA00029447"/>
    </source>
</evidence>
<dbReference type="GO" id="GO:0007165">
    <property type="term" value="P:signal transduction"/>
    <property type="evidence" value="ECO:0007669"/>
    <property type="project" value="UniProtKB-KW"/>
</dbReference>
<dbReference type="SUPFAM" id="SSF55785">
    <property type="entry name" value="PYP-like sensor domain (PAS domain)"/>
    <property type="match status" value="1"/>
</dbReference>
<dbReference type="Gene3D" id="6.10.340.10">
    <property type="match status" value="1"/>
</dbReference>
<gene>
    <name evidence="7" type="ORF">C3Y92_01355</name>
</gene>
<dbReference type="Pfam" id="PF00015">
    <property type="entry name" value="MCPsignal"/>
    <property type="match status" value="1"/>
</dbReference>
<dbReference type="InterPro" id="IPR035965">
    <property type="entry name" value="PAS-like_dom_sf"/>
</dbReference>
<evidence type="ECO:0000313" key="7">
    <source>
        <dbReference type="EMBL" id="QAZ65956.1"/>
    </source>
</evidence>
<dbReference type="OrthoDB" id="9816383at2"/>
<dbReference type="AlphaFoldDB" id="A0A4P6HHJ4"/>
<organism evidence="7 8">
    <name type="scientific">Solidesulfovibrio carbinolicus</name>
    <dbReference type="NCBI Taxonomy" id="296842"/>
    <lineage>
        <taxon>Bacteria</taxon>
        <taxon>Pseudomonadati</taxon>
        <taxon>Thermodesulfobacteriota</taxon>
        <taxon>Desulfovibrionia</taxon>
        <taxon>Desulfovibrionales</taxon>
        <taxon>Desulfovibrionaceae</taxon>
        <taxon>Solidesulfovibrio</taxon>
    </lineage>
</organism>
<dbReference type="SMART" id="SM00283">
    <property type="entry name" value="MA"/>
    <property type="match status" value="1"/>
</dbReference>
<dbReference type="RefSeq" id="WP_129348769.1">
    <property type="nucleotide sequence ID" value="NZ_CP026538.1"/>
</dbReference>
<evidence type="ECO:0000256" key="1">
    <source>
        <dbReference type="ARBA" id="ARBA00023224"/>
    </source>
</evidence>
<proteinExistence type="inferred from homology"/>
<sequence length="797" mass="81978">MSLKYKLILFCLAISILPLAVTAVVSMRQAGGILGEQAFAGLEAARDSRKQALEAAAATWLREAAILAKVKEVYNGVGMLRDYFMLGKPGARVETATDEYKDLRDYVAPPFAPFTEVLGFEDALVVADDGRVYFGAKGGQEVGEDLKAGPLKDSSLAAAWKGAMAGKITFADFAPYAPLGGEPAAFVAAPIKNHVGTMIEAAAVLRVPRAELARIMGQGEAAGMAREFVLVGADGGVRVASTQGISAISGVSAETAQKALAGQTGDATGPGEGGQETLAAYAPVVFGETPFALVARTPADEAFAAARGLRHVSLAVAGVTAGLVLLAVTLFLRKEILKPLAGILDYLAAVTHGDFAAAPPATLRGEMERLRQGLLAMVAEIKNKLGFSSSILKAITLPCLVADIDGRVTFVNPALLHLLGRGDDYKAVLGRPAAEVLGRNPELTSQLTGCLTDRACRLGVETLLSDGTDDLRHVRVDTAPLYDLDEGLIGAFALVVDLTDVKSTEALVVSRNETLRRAALQAEDIARHVASRAEALSGRVVAVSDGAMTQTAQLQETVGAIAGLNQALDAVAAGADGAAGGAEAAMGQAKAGREAVEQTARAISQVRELSGELRASMDALGDRAASIGGIISVISDIADQTNLLALNAAIEAARAGEAGRGFAVVADEVRKLAEKTMLATREVSSSVHAVLAAVDDSAAKAAGAAAAVAQADGLVAGSGRTLAAIVESCEDAARAVREIAASAKTQATAHDEINRAVYSIGEVAEETARDMDEAAGAVSDLAGQAGDLMRLIEEMRG</sequence>
<dbReference type="InterPro" id="IPR000014">
    <property type="entry name" value="PAS"/>
</dbReference>
<dbReference type="EMBL" id="CP026538">
    <property type="protein sequence ID" value="QAZ65956.1"/>
    <property type="molecule type" value="Genomic_DNA"/>
</dbReference>
<dbReference type="Gene3D" id="1.10.287.950">
    <property type="entry name" value="Methyl-accepting chemotaxis protein"/>
    <property type="match status" value="1"/>
</dbReference>
<name>A0A4P6HHJ4_9BACT</name>
<dbReference type="PROSITE" id="PS50111">
    <property type="entry name" value="CHEMOTAXIS_TRANSDUC_2"/>
    <property type="match status" value="1"/>
</dbReference>
<reference evidence="7 8" key="1">
    <citation type="submission" date="2018-02" db="EMBL/GenBank/DDBJ databases">
        <title>Genome sequence of Desulfovibrio carbinolicus DSM 3852.</title>
        <authorList>
            <person name="Wilbanks E."/>
            <person name="Skennerton C.T."/>
            <person name="Orphan V.J."/>
        </authorList>
    </citation>
    <scope>NUCLEOTIDE SEQUENCE [LARGE SCALE GENOMIC DNA]</scope>
    <source>
        <strain evidence="7 8">DSM 3852</strain>
    </source>
</reference>
<dbReference type="CDD" id="cd00130">
    <property type="entry name" value="PAS"/>
    <property type="match status" value="1"/>
</dbReference>
<accession>A0A4P6HHJ4</accession>
<comment type="similarity">
    <text evidence="2">Belongs to the methyl-accepting chemotaxis (MCP) protein family.</text>
</comment>